<gene>
    <name evidence="2" type="ORF">L210DRAFT_2061157</name>
</gene>
<evidence type="ECO:0000256" key="1">
    <source>
        <dbReference type="SAM" id="MobiDB-lite"/>
    </source>
</evidence>
<dbReference type="EMBL" id="WHUW01000001">
    <property type="protein sequence ID" value="KAF8452871.1"/>
    <property type="molecule type" value="Genomic_DNA"/>
</dbReference>
<name>A0AAD4GML4_BOLED</name>
<proteinExistence type="predicted"/>
<comment type="caution">
    <text evidence="2">The sequence shown here is derived from an EMBL/GenBank/DDBJ whole genome shotgun (WGS) entry which is preliminary data.</text>
</comment>
<reference evidence="2" key="1">
    <citation type="submission" date="2019-10" db="EMBL/GenBank/DDBJ databases">
        <authorList>
            <consortium name="DOE Joint Genome Institute"/>
            <person name="Kuo A."/>
            <person name="Miyauchi S."/>
            <person name="Kiss E."/>
            <person name="Drula E."/>
            <person name="Kohler A."/>
            <person name="Sanchez-Garcia M."/>
            <person name="Andreopoulos B."/>
            <person name="Barry K.W."/>
            <person name="Bonito G."/>
            <person name="Buee M."/>
            <person name="Carver A."/>
            <person name="Chen C."/>
            <person name="Cichocki N."/>
            <person name="Clum A."/>
            <person name="Culley D."/>
            <person name="Crous P.W."/>
            <person name="Fauchery L."/>
            <person name="Girlanda M."/>
            <person name="Hayes R."/>
            <person name="Keri Z."/>
            <person name="LaButti K."/>
            <person name="Lipzen A."/>
            <person name="Lombard V."/>
            <person name="Magnuson J."/>
            <person name="Maillard F."/>
            <person name="Morin E."/>
            <person name="Murat C."/>
            <person name="Nolan M."/>
            <person name="Ohm R."/>
            <person name="Pangilinan J."/>
            <person name="Pereira M."/>
            <person name="Perotto S."/>
            <person name="Peter M."/>
            <person name="Riley R."/>
            <person name="Sitrit Y."/>
            <person name="Stielow B."/>
            <person name="Szollosi G."/>
            <person name="Zifcakova L."/>
            <person name="Stursova M."/>
            <person name="Spatafora J.W."/>
            <person name="Tedersoo L."/>
            <person name="Vaario L.-M."/>
            <person name="Yamada A."/>
            <person name="Yan M."/>
            <person name="Wang P."/>
            <person name="Xu J."/>
            <person name="Bruns T."/>
            <person name="Baldrian P."/>
            <person name="Vilgalys R."/>
            <person name="Henrissat B."/>
            <person name="Grigoriev I.V."/>
            <person name="Hibbett D."/>
            <person name="Nagy L.G."/>
            <person name="Martin F.M."/>
        </authorList>
    </citation>
    <scope>NUCLEOTIDE SEQUENCE</scope>
    <source>
        <strain evidence="2">BED1</strain>
    </source>
</reference>
<sequence>MDRLFSEKFRIVSITDYSVWIGADNKDNCAVKQVITGGQMKDWSFKDDCLVLDDVFYSSREDDKVVVRFGTHDCTKWEIVPEREETYRIRLPGTNKDWTMDLDHPNSHSRPRLSGGTLPPVV</sequence>
<dbReference type="Proteomes" id="UP001194468">
    <property type="component" value="Unassembled WGS sequence"/>
</dbReference>
<reference evidence="2" key="2">
    <citation type="journal article" date="2020" name="Nat. Commun.">
        <title>Large-scale genome sequencing of mycorrhizal fungi provides insights into the early evolution of symbiotic traits.</title>
        <authorList>
            <person name="Miyauchi S."/>
            <person name="Kiss E."/>
            <person name="Kuo A."/>
            <person name="Drula E."/>
            <person name="Kohler A."/>
            <person name="Sanchez-Garcia M."/>
            <person name="Morin E."/>
            <person name="Andreopoulos B."/>
            <person name="Barry K.W."/>
            <person name="Bonito G."/>
            <person name="Buee M."/>
            <person name="Carver A."/>
            <person name="Chen C."/>
            <person name="Cichocki N."/>
            <person name="Clum A."/>
            <person name="Culley D."/>
            <person name="Crous P.W."/>
            <person name="Fauchery L."/>
            <person name="Girlanda M."/>
            <person name="Hayes R.D."/>
            <person name="Keri Z."/>
            <person name="LaButti K."/>
            <person name="Lipzen A."/>
            <person name="Lombard V."/>
            <person name="Magnuson J."/>
            <person name="Maillard F."/>
            <person name="Murat C."/>
            <person name="Nolan M."/>
            <person name="Ohm R.A."/>
            <person name="Pangilinan J."/>
            <person name="Pereira M.F."/>
            <person name="Perotto S."/>
            <person name="Peter M."/>
            <person name="Pfister S."/>
            <person name="Riley R."/>
            <person name="Sitrit Y."/>
            <person name="Stielow J.B."/>
            <person name="Szollosi G."/>
            <person name="Zifcakova L."/>
            <person name="Stursova M."/>
            <person name="Spatafora J.W."/>
            <person name="Tedersoo L."/>
            <person name="Vaario L.M."/>
            <person name="Yamada A."/>
            <person name="Yan M."/>
            <person name="Wang P."/>
            <person name="Xu J."/>
            <person name="Bruns T."/>
            <person name="Baldrian P."/>
            <person name="Vilgalys R."/>
            <person name="Dunand C."/>
            <person name="Henrissat B."/>
            <person name="Grigoriev I.V."/>
            <person name="Hibbett D."/>
            <person name="Nagy L.G."/>
            <person name="Martin F.M."/>
        </authorList>
    </citation>
    <scope>NUCLEOTIDE SEQUENCE</scope>
    <source>
        <strain evidence="2">BED1</strain>
    </source>
</reference>
<evidence type="ECO:0000313" key="2">
    <source>
        <dbReference type="EMBL" id="KAF8452871.1"/>
    </source>
</evidence>
<dbReference type="AlphaFoldDB" id="A0AAD4GML4"/>
<accession>A0AAD4GML4</accession>
<feature type="region of interest" description="Disordered" evidence="1">
    <location>
        <begin position="95"/>
        <end position="122"/>
    </location>
</feature>
<evidence type="ECO:0000313" key="3">
    <source>
        <dbReference type="Proteomes" id="UP001194468"/>
    </source>
</evidence>
<protein>
    <submittedName>
        <fullName evidence="2">Uncharacterized protein</fullName>
    </submittedName>
</protein>
<keyword evidence="3" id="KW-1185">Reference proteome</keyword>
<organism evidence="2 3">
    <name type="scientific">Boletus edulis BED1</name>
    <dbReference type="NCBI Taxonomy" id="1328754"/>
    <lineage>
        <taxon>Eukaryota</taxon>
        <taxon>Fungi</taxon>
        <taxon>Dikarya</taxon>
        <taxon>Basidiomycota</taxon>
        <taxon>Agaricomycotina</taxon>
        <taxon>Agaricomycetes</taxon>
        <taxon>Agaricomycetidae</taxon>
        <taxon>Boletales</taxon>
        <taxon>Boletineae</taxon>
        <taxon>Boletaceae</taxon>
        <taxon>Boletoideae</taxon>
        <taxon>Boletus</taxon>
    </lineage>
</organism>